<dbReference type="GO" id="GO:0005737">
    <property type="term" value="C:cytoplasm"/>
    <property type="evidence" value="ECO:0007669"/>
    <property type="project" value="TreeGrafter"/>
</dbReference>
<sequence length="362" mass="39292">MSYKGWSVPPAAAMTSGSRRKQKMPTAKTIDTHAHILSDETMRMIAKEAPAVAPKITPIDDAFSVLEVAGVPYRPFPRGGWNLETRLKDMDAAEVDMQVLSNTPQTFLYTIDASLNATLAALQNDQIAATVKAHPDRFMGIATLPMQAPELAAAELTRAMRTLGLKGAQIGSNVNGRNLDDPALEPLWEAANALSAFIMIHPTQVAGSDRLKSYYLANLIGNPLDSTIAAASLVFGGVIARFPKIRFLFVHGGGFVPYQFGRWIHGWQVRSEPQVHLKESPEAALKTLWFDSILHAKEPLEYLVASAGVHRVVLGSDYPYDMGTLECVRQVRALSIPDADKDRILRGGPLALAGAAEQRSAA</sequence>
<dbReference type="Proteomes" id="UP000248863">
    <property type="component" value="Unassembled WGS sequence"/>
</dbReference>
<dbReference type="OrthoDB" id="149172at2"/>
<dbReference type="InterPro" id="IPR032465">
    <property type="entry name" value="ACMSD"/>
</dbReference>
<evidence type="ECO:0000259" key="3">
    <source>
        <dbReference type="Pfam" id="PF04909"/>
    </source>
</evidence>
<dbReference type="AlphaFoldDB" id="A0A327K7C9"/>
<gene>
    <name evidence="4" type="ORF">CH338_20635</name>
</gene>
<keyword evidence="1" id="KW-0456">Lyase</keyword>
<dbReference type="InterPro" id="IPR032466">
    <property type="entry name" value="Metal_Hydrolase"/>
</dbReference>
<proteinExistence type="predicted"/>
<feature type="domain" description="Amidohydrolase-related" evidence="3">
    <location>
        <begin position="30"/>
        <end position="351"/>
    </location>
</feature>
<evidence type="ECO:0000313" key="4">
    <source>
        <dbReference type="EMBL" id="RAI34599.1"/>
    </source>
</evidence>
<dbReference type="Gene3D" id="3.20.20.140">
    <property type="entry name" value="Metal-dependent hydrolases"/>
    <property type="match status" value="1"/>
</dbReference>
<dbReference type="SUPFAM" id="SSF51556">
    <property type="entry name" value="Metallo-dependent hydrolases"/>
    <property type="match status" value="1"/>
</dbReference>
<dbReference type="Pfam" id="PF04909">
    <property type="entry name" value="Amidohydro_2"/>
    <property type="match status" value="1"/>
</dbReference>
<reference evidence="4 5" key="1">
    <citation type="submission" date="2017-07" db="EMBL/GenBank/DDBJ databases">
        <title>Draft Genome Sequences of Select Purple Nonsulfur Bacteria.</title>
        <authorList>
            <person name="Lasarre B."/>
            <person name="Mckinlay J.B."/>
        </authorList>
    </citation>
    <scope>NUCLEOTIDE SEQUENCE [LARGE SCALE GENOMIC DNA]</scope>
    <source>
        <strain evidence="4 5">DSM 11907</strain>
    </source>
</reference>
<organism evidence="4 5">
    <name type="scientific">Rhodoplanes elegans</name>
    <dbReference type="NCBI Taxonomy" id="29408"/>
    <lineage>
        <taxon>Bacteria</taxon>
        <taxon>Pseudomonadati</taxon>
        <taxon>Pseudomonadota</taxon>
        <taxon>Alphaproteobacteria</taxon>
        <taxon>Hyphomicrobiales</taxon>
        <taxon>Nitrobacteraceae</taxon>
        <taxon>Rhodoplanes</taxon>
    </lineage>
</organism>
<protein>
    <recommendedName>
        <fullName evidence="3">Amidohydrolase-related domain-containing protein</fullName>
    </recommendedName>
</protein>
<comment type="caution">
    <text evidence="4">The sequence shown here is derived from an EMBL/GenBank/DDBJ whole genome shotgun (WGS) entry which is preliminary data.</text>
</comment>
<dbReference type="PANTHER" id="PTHR21240">
    <property type="entry name" value="2-AMINO-3-CARBOXYLMUCONATE-6-SEMIALDEHYDE DECARBOXYLASE"/>
    <property type="match status" value="1"/>
</dbReference>
<evidence type="ECO:0000313" key="5">
    <source>
        <dbReference type="Proteomes" id="UP000248863"/>
    </source>
</evidence>
<dbReference type="GO" id="GO:0016787">
    <property type="term" value="F:hydrolase activity"/>
    <property type="evidence" value="ECO:0007669"/>
    <property type="project" value="InterPro"/>
</dbReference>
<name>A0A327K7C9_9BRAD</name>
<accession>A0A327K7C9</accession>
<dbReference type="GO" id="GO:0019748">
    <property type="term" value="P:secondary metabolic process"/>
    <property type="evidence" value="ECO:0007669"/>
    <property type="project" value="TreeGrafter"/>
</dbReference>
<dbReference type="PANTHER" id="PTHR21240:SF28">
    <property type="entry name" value="ISO-OROTATE DECARBOXYLASE (EUROFUNG)"/>
    <property type="match status" value="1"/>
</dbReference>
<keyword evidence="5" id="KW-1185">Reference proteome</keyword>
<evidence type="ECO:0000256" key="2">
    <source>
        <dbReference type="SAM" id="MobiDB-lite"/>
    </source>
</evidence>
<feature type="region of interest" description="Disordered" evidence="2">
    <location>
        <begin position="1"/>
        <end position="27"/>
    </location>
</feature>
<dbReference type="GO" id="GO:0016831">
    <property type="term" value="F:carboxy-lyase activity"/>
    <property type="evidence" value="ECO:0007669"/>
    <property type="project" value="InterPro"/>
</dbReference>
<dbReference type="InterPro" id="IPR006680">
    <property type="entry name" value="Amidohydro-rel"/>
</dbReference>
<evidence type="ECO:0000256" key="1">
    <source>
        <dbReference type="ARBA" id="ARBA00023239"/>
    </source>
</evidence>
<dbReference type="EMBL" id="NPEU01000300">
    <property type="protein sequence ID" value="RAI34599.1"/>
    <property type="molecule type" value="Genomic_DNA"/>
</dbReference>